<comment type="subcellular location">
    <subcellularLocation>
        <location evidence="6">Cytoplasm</location>
    </subcellularLocation>
    <subcellularLocation>
        <location evidence="6">Nucleus</location>
    </subcellularLocation>
</comment>
<dbReference type="GO" id="GO:0002926">
    <property type="term" value="P:tRNA wobble base 5-methoxycarbonylmethyl-2-thiouridinylation"/>
    <property type="evidence" value="ECO:0007669"/>
    <property type="project" value="TreeGrafter"/>
</dbReference>
<dbReference type="SUPFAM" id="SSF69322">
    <property type="entry name" value="Tricorn protease domain 2"/>
    <property type="match status" value="1"/>
</dbReference>
<dbReference type="PANTHER" id="PTHR12747">
    <property type="entry name" value="ELONGATOR COMPLEX PROTEIN 1"/>
    <property type="match status" value="1"/>
</dbReference>
<evidence type="ECO:0000259" key="12">
    <source>
        <dbReference type="Pfam" id="PF23936"/>
    </source>
</evidence>
<evidence type="ECO:0000259" key="8">
    <source>
        <dbReference type="Pfam" id="PF04762"/>
    </source>
</evidence>
<feature type="compositionally biased region" description="Basic residues" evidence="7">
    <location>
        <begin position="1214"/>
        <end position="1224"/>
    </location>
</feature>
<keyword evidence="4" id="KW-0819">tRNA processing</keyword>
<evidence type="ECO:0000256" key="6">
    <source>
        <dbReference type="PIRNR" id="PIRNR017233"/>
    </source>
</evidence>
<dbReference type="Gene3D" id="1.25.40.470">
    <property type="match status" value="1"/>
</dbReference>
<comment type="similarity">
    <text evidence="2 6">Belongs to the ELP1/IKA1 family.</text>
</comment>
<feature type="domain" description="ELP1 three-helical bundle" evidence="12">
    <location>
        <begin position="1122"/>
        <end position="1275"/>
    </location>
</feature>
<dbReference type="InterPro" id="IPR056165">
    <property type="entry name" value="Beta-prop_ELP1_2nd"/>
</dbReference>
<reference evidence="13 14" key="1">
    <citation type="submission" date="2024-01" db="EMBL/GenBank/DDBJ databases">
        <title>Genome assemblies of Stephania.</title>
        <authorList>
            <person name="Yang L."/>
        </authorList>
    </citation>
    <scope>NUCLEOTIDE SEQUENCE [LARGE SCALE GENOMIC DNA]</scope>
    <source>
        <strain evidence="13">QJT</strain>
        <tissue evidence="13">Leaf</tissue>
    </source>
</reference>
<keyword evidence="6" id="KW-0539">Nucleus</keyword>
<dbReference type="GO" id="GO:0033588">
    <property type="term" value="C:elongator holoenzyme complex"/>
    <property type="evidence" value="ECO:0007669"/>
    <property type="project" value="InterPro"/>
</dbReference>
<comment type="function">
    <text evidence="6">Component of the elongator complex which is required for multiple tRNA modifications, including mcm5U (5-methoxycarbonylmethyl uridine), mcm5s2U (5-methoxycarbonylmethyl-2-thiouridine), and ncm5U (5-carbamoylmethyl uridine). The elongator complex catalyzes formation of carboxymethyluridine in the wobble base at position 34 in tRNAs.</text>
</comment>
<feature type="domain" description="ELP1 first N-terminal beta-propeller" evidence="8">
    <location>
        <begin position="1"/>
        <end position="157"/>
    </location>
</feature>
<organism evidence="13 14">
    <name type="scientific">Stephania japonica</name>
    <dbReference type="NCBI Taxonomy" id="461633"/>
    <lineage>
        <taxon>Eukaryota</taxon>
        <taxon>Viridiplantae</taxon>
        <taxon>Streptophyta</taxon>
        <taxon>Embryophyta</taxon>
        <taxon>Tracheophyta</taxon>
        <taxon>Spermatophyta</taxon>
        <taxon>Magnoliopsida</taxon>
        <taxon>Ranunculales</taxon>
        <taxon>Menispermaceae</taxon>
        <taxon>Menispermoideae</taxon>
        <taxon>Cissampelideae</taxon>
        <taxon>Stephania</taxon>
    </lineage>
</organism>
<dbReference type="Pfam" id="PF23878">
    <property type="entry name" value="TPR_ELP1"/>
    <property type="match status" value="1"/>
</dbReference>
<dbReference type="EMBL" id="JBBNAE010000005">
    <property type="protein sequence ID" value="KAK9123185.1"/>
    <property type="molecule type" value="Genomic_DNA"/>
</dbReference>
<dbReference type="Pfam" id="PF23925">
    <property type="entry name" value="A-sol_ELP1"/>
    <property type="match status" value="1"/>
</dbReference>
<evidence type="ECO:0000256" key="4">
    <source>
        <dbReference type="ARBA" id="ARBA00022694"/>
    </source>
</evidence>
<keyword evidence="14" id="KW-1185">Reference proteome</keyword>
<dbReference type="InterPro" id="IPR056166">
    <property type="entry name" value="TPR_ELP1"/>
</dbReference>
<evidence type="ECO:0000256" key="3">
    <source>
        <dbReference type="ARBA" id="ARBA00022490"/>
    </source>
</evidence>
<protein>
    <recommendedName>
        <fullName evidence="5 6">Elongator complex protein 1</fullName>
    </recommendedName>
</protein>
<evidence type="ECO:0000259" key="11">
    <source>
        <dbReference type="Pfam" id="PF23925"/>
    </source>
</evidence>
<dbReference type="Proteomes" id="UP001417504">
    <property type="component" value="Unassembled WGS sequence"/>
</dbReference>
<dbReference type="Pfam" id="PF04762">
    <property type="entry name" value="Beta-prop_ELP1_1st"/>
    <property type="match status" value="2"/>
</dbReference>
<dbReference type="PANTHER" id="PTHR12747:SF0">
    <property type="entry name" value="ELONGATOR COMPLEX PROTEIN 1"/>
    <property type="match status" value="1"/>
</dbReference>
<evidence type="ECO:0000313" key="13">
    <source>
        <dbReference type="EMBL" id="KAK9123185.1"/>
    </source>
</evidence>
<sequence length="1333" mass="148447">MKNLKVYQELFSQLELQSPEELVLFSAFDIERSRLFFASSTNCVYTVQLNSSQKEGMGNNASLNAGVEPIDLEPEDCISSLDYLMEKEALVVGTLNGFLLLHIGDGNAAETVGRVEGGVKQIVPSPDGSLLAVVTGFGQILVMTPDWEVLYETTLEDIPEGVDVSDPTSCHFESTVSWRGDGKYFATLSQMQNYSHSQGKIKIWERDSGTLHASSELKAFVGTVMDWMPSGAKVAAVYDRKAEEKPPTIVFFEKNGLERNSFDVNGPVDGNVEMLKWNCSSDLLGAIVRYERYDAVKIWSFSNYHWYLKQEMRYSRKDGVRFMWDPLKPLRLICWTLSGKIITYNFIWVTAVMDNSTAIVIDDSKILITPLALLLMPPPMCLFSLKFPSAVCDVAFLSKNRKNHLVAYLSDGSLCVAELPVIDSWEEFEGKEISIEASCSEMTFGSLRHLVWLDSHALLGVSYLEPGQINNNTLALSPLTKGKDLSVSNGGQQVHILQEIDVLCSEDHLPGLITSSGWRVRASCQLTLGGSVVAIASNPVKGCSAFVEFDGGEVYEYASKLGTARASPERCLQRLDYDIKFSSSCPWMSVIPINEHGNLKALPFGLDSNNRIHVGGRILCDNCSSFSFYSDSSDQFMTHLILTTKQDLLFIIEVVDVLHGNLEAKYGNFVCGMNKRKEENRNCINIWERGAKVFGVLHGDEAAVVLQTSRGNLECIYPRKLVLGSIFNALVQQRFRDALLMVRRHRIDFNVIVDCCGWKLFLQMAAKFVAQVDNLTYITEFVCSMKNENVLETLYKNVVSLNCLTDTKYTLGENFKDCDAKGKVSSILFAIRTALEEEILESPARELCILTTLARSEPPALEEALRRIKVIREKEISGLQDPSSKSHPSAEEALKHLLWLSDSEAVYETALGLYDLNLAAIVALNSQKDPKEFLPFLRGLEQMPPAIMQYNIDLQLKRHEKALRHLASAGEAYYESCMNLMKSIPVLFPLGLQLFTEPARRNQVLEAWGDHLFGEKSFEEAANSYLCCSSLEKALKAYRACGDWKGALTVGGLLKLSKQDVQQLANELYEELQALGKPAEAAQVALEYCGDIEGAVRCYVSAREWEEALRIALREGKENLVTEVENAATNCATTLMGEYEEGIEKVGKYLTRYLAVRQRRLVLAAKLKSEDKTVNDVEDDATSQTSSSFSEMSAYTTGSRRGSGASISSNATSKGRRQRHKGGKIRAGSPGEEMALVEYLKGMSLTIGAQRELKTLLVTLLMLGKEDIARKLQRLGGAYQLSQIAAVKLAEDTISNENIDEKAHTLDHYIEKIRVQLPQSDMLSWESKVLLSR</sequence>
<feature type="domain" description="ELP1 TPR" evidence="10">
    <location>
        <begin position="949"/>
        <end position="1110"/>
    </location>
</feature>
<evidence type="ECO:0000256" key="5">
    <source>
        <dbReference type="ARBA" id="ARBA00029535"/>
    </source>
</evidence>
<gene>
    <name evidence="13" type="ORF">Sjap_012787</name>
</gene>
<feature type="domain" description="ELP1 N-terminal second beta-propeller" evidence="9">
    <location>
        <begin position="360"/>
        <end position="693"/>
    </location>
</feature>
<dbReference type="InterPro" id="IPR006849">
    <property type="entry name" value="Elp1"/>
</dbReference>
<evidence type="ECO:0000313" key="14">
    <source>
        <dbReference type="Proteomes" id="UP001417504"/>
    </source>
</evidence>
<evidence type="ECO:0000256" key="7">
    <source>
        <dbReference type="SAM" id="MobiDB-lite"/>
    </source>
</evidence>
<dbReference type="Pfam" id="PF23936">
    <property type="entry name" value="HB_ELP1"/>
    <property type="match status" value="1"/>
</dbReference>
<dbReference type="GO" id="GO:0000049">
    <property type="term" value="F:tRNA binding"/>
    <property type="evidence" value="ECO:0007669"/>
    <property type="project" value="TreeGrafter"/>
</dbReference>
<dbReference type="InterPro" id="IPR056167">
    <property type="entry name" value="A-sol_ELP1"/>
</dbReference>
<dbReference type="GO" id="GO:0005829">
    <property type="term" value="C:cytosol"/>
    <property type="evidence" value="ECO:0007669"/>
    <property type="project" value="TreeGrafter"/>
</dbReference>
<proteinExistence type="inferred from homology"/>
<feature type="domain" description="ELP1 alpha-solenoid" evidence="11">
    <location>
        <begin position="719"/>
        <end position="939"/>
    </location>
</feature>
<dbReference type="InterPro" id="IPR056169">
    <property type="entry name" value="HB_ELP1"/>
</dbReference>
<dbReference type="Gene3D" id="2.130.10.10">
    <property type="entry name" value="YVTN repeat-like/Quinoprotein amine dehydrogenase"/>
    <property type="match status" value="1"/>
</dbReference>
<feature type="region of interest" description="Disordered" evidence="7">
    <location>
        <begin position="1173"/>
        <end position="1228"/>
    </location>
</feature>
<dbReference type="GO" id="GO:0005634">
    <property type="term" value="C:nucleus"/>
    <property type="evidence" value="ECO:0007669"/>
    <property type="project" value="UniProtKB-SubCell"/>
</dbReference>
<feature type="compositionally biased region" description="Low complexity" evidence="7">
    <location>
        <begin position="1183"/>
        <end position="1209"/>
    </location>
</feature>
<accession>A0AAP0IXG5</accession>
<comment type="caution">
    <text evidence="13">The sequence shown here is derived from an EMBL/GenBank/DDBJ whole genome shotgun (WGS) entry which is preliminary data.</text>
</comment>
<dbReference type="InterPro" id="IPR015943">
    <property type="entry name" value="WD40/YVTN_repeat-like_dom_sf"/>
</dbReference>
<dbReference type="InterPro" id="IPR056164">
    <property type="entry name" value="Beta-prop_ELP1_1st"/>
</dbReference>
<feature type="domain" description="ELP1 first N-terminal beta-propeller" evidence="8">
    <location>
        <begin position="173"/>
        <end position="326"/>
    </location>
</feature>
<name>A0AAP0IXG5_9MAGN</name>
<evidence type="ECO:0000259" key="9">
    <source>
        <dbReference type="Pfam" id="PF23797"/>
    </source>
</evidence>
<dbReference type="Pfam" id="PF23797">
    <property type="entry name" value="Beta-prop_ELP1_2nd"/>
    <property type="match status" value="1"/>
</dbReference>
<dbReference type="PIRSF" id="PIRSF017233">
    <property type="entry name" value="IKAP"/>
    <property type="match status" value="1"/>
</dbReference>
<keyword evidence="3 6" id="KW-0963">Cytoplasm</keyword>
<comment type="pathway">
    <text evidence="1">tRNA modification; 5-methoxycarbonylmethyl-2-thiouridine-tRNA biosynthesis.</text>
</comment>
<evidence type="ECO:0000256" key="1">
    <source>
        <dbReference type="ARBA" id="ARBA00005043"/>
    </source>
</evidence>
<evidence type="ECO:0000256" key="2">
    <source>
        <dbReference type="ARBA" id="ARBA00006086"/>
    </source>
</evidence>
<evidence type="ECO:0000259" key="10">
    <source>
        <dbReference type="Pfam" id="PF23878"/>
    </source>
</evidence>